<protein>
    <submittedName>
        <fullName evidence="1">Uncharacterized protein</fullName>
    </submittedName>
</protein>
<gene>
    <name evidence="1" type="ORF">AVEN_194996_1</name>
</gene>
<dbReference type="Proteomes" id="UP000499080">
    <property type="component" value="Unassembled WGS sequence"/>
</dbReference>
<keyword evidence="2" id="KW-1185">Reference proteome</keyword>
<evidence type="ECO:0000313" key="1">
    <source>
        <dbReference type="EMBL" id="GBM67132.1"/>
    </source>
</evidence>
<dbReference type="EMBL" id="BGPR01002063">
    <property type="protein sequence ID" value="GBM67132.1"/>
    <property type="molecule type" value="Genomic_DNA"/>
</dbReference>
<evidence type="ECO:0000313" key="2">
    <source>
        <dbReference type="Proteomes" id="UP000499080"/>
    </source>
</evidence>
<reference evidence="1 2" key="1">
    <citation type="journal article" date="2019" name="Sci. Rep.">
        <title>Orb-weaving spider Araneus ventricosus genome elucidates the spidroin gene catalogue.</title>
        <authorList>
            <person name="Kono N."/>
            <person name="Nakamura H."/>
            <person name="Ohtoshi R."/>
            <person name="Moran D.A.P."/>
            <person name="Shinohara A."/>
            <person name="Yoshida Y."/>
            <person name="Fujiwara M."/>
            <person name="Mori M."/>
            <person name="Tomita M."/>
            <person name="Arakawa K."/>
        </authorList>
    </citation>
    <scope>NUCLEOTIDE SEQUENCE [LARGE SCALE GENOMIC DNA]</scope>
</reference>
<name>A0A4Y2HPD7_ARAVE</name>
<comment type="caution">
    <text evidence="1">The sequence shown here is derived from an EMBL/GenBank/DDBJ whole genome shotgun (WGS) entry which is preliminary data.</text>
</comment>
<organism evidence="1 2">
    <name type="scientific">Araneus ventricosus</name>
    <name type="common">Orbweaver spider</name>
    <name type="synonym">Epeira ventricosa</name>
    <dbReference type="NCBI Taxonomy" id="182803"/>
    <lineage>
        <taxon>Eukaryota</taxon>
        <taxon>Metazoa</taxon>
        <taxon>Ecdysozoa</taxon>
        <taxon>Arthropoda</taxon>
        <taxon>Chelicerata</taxon>
        <taxon>Arachnida</taxon>
        <taxon>Araneae</taxon>
        <taxon>Araneomorphae</taxon>
        <taxon>Entelegynae</taxon>
        <taxon>Araneoidea</taxon>
        <taxon>Araneidae</taxon>
        <taxon>Araneus</taxon>
    </lineage>
</organism>
<dbReference type="AlphaFoldDB" id="A0A4Y2HPD7"/>
<proteinExistence type="predicted"/>
<sequence length="79" mass="8904">MVPRSEERLDRLVDRLETQTSLEFYPLCELISWLTGVWLDESNTIGRVEKNAVFPHIPTVATCAAFFGEEVAPDNPQPG</sequence>
<accession>A0A4Y2HPD7</accession>